<dbReference type="PANTHER" id="PTHR46796">
    <property type="entry name" value="HTH-TYPE TRANSCRIPTIONAL ACTIVATOR RHAS-RELATED"/>
    <property type="match status" value="1"/>
</dbReference>
<dbReference type="EMBL" id="POUD01000166">
    <property type="protein sequence ID" value="PZG13117.1"/>
    <property type="molecule type" value="Genomic_DNA"/>
</dbReference>
<sequence length="321" mass="35363">MAQILRRAWDHALSLDDEKKEMEQFFNSFDIDALGGGRPSARMRYARCGPVVIGDITHDADVLVRPADSRSGYHVLVPLNGRVESRYLGGDIVLPRGTALLYRAEGAVSTRLGGGARVLNARFDLTHVHRMLESQVGEPVNEQILFSPVFDAGRGTSWTRLLLTIVDQLGLDDSVMLNPLVALPYAESLLQGLLLAADHPHRRLLDRRAEPARPGAVRIAIDLMEAGPDRPFTTSMLAAEAHVSVRTLQEGFRRHLGTSPMAYLRGVRLRRAHESLLAADPSRTTVASIARRWGFTHLGRFAAAYQAAYGRPPATTLRAPR</sequence>
<dbReference type="InterPro" id="IPR018060">
    <property type="entry name" value="HTH_AraC"/>
</dbReference>
<reference evidence="5 6" key="1">
    <citation type="submission" date="2018-01" db="EMBL/GenBank/DDBJ databases">
        <title>Draft genome sequence of Nonomuraea sp. KC333.</title>
        <authorList>
            <person name="Sahin N."/>
            <person name="Saygin H."/>
            <person name="Ay H."/>
        </authorList>
    </citation>
    <scope>NUCLEOTIDE SEQUENCE [LARGE SCALE GENOMIC DNA]</scope>
    <source>
        <strain evidence="5 6">KC333</strain>
    </source>
</reference>
<dbReference type="PANTHER" id="PTHR46796:SF12">
    <property type="entry name" value="HTH-TYPE DNA-BINDING TRANSCRIPTIONAL ACTIVATOR EUTR"/>
    <property type="match status" value="1"/>
</dbReference>
<dbReference type="InterPro" id="IPR009057">
    <property type="entry name" value="Homeodomain-like_sf"/>
</dbReference>
<keyword evidence="3" id="KW-0804">Transcription</keyword>
<dbReference type="Proteomes" id="UP000249304">
    <property type="component" value="Unassembled WGS sequence"/>
</dbReference>
<dbReference type="Pfam" id="PF12833">
    <property type="entry name" value="HTH_18"/>
    <property type="match status" value="1"/>
</dbReference>
<name>A0A2W2EUQ4_9ACTN</name>
<dbReference type="PROSITE" id="PS00041">
    <property type="entry name" value="HTH_ARAC_FAMILY_1"/>
    <property type="match status" value="1"/>
</dbReference>
<keyword evidence="6" id="KW-1185">Reference proteome</keyword>
<organism evidence="5 6">
    <name type="scientific">Nonomuraea aridisoli</name>
    <dbReference type="NCBI Taxonomy" id="2070368"/>
    <lineage>
        <taxon>Bacteria</taxon>
        <taxon>Bacillati</taxon>
        <taxon>Actinomycetota</taxon>
        <taxon>Actinomycetes</taxon>
        <taxon>Streptosporangiales</taxon>
        <taxon>Streptosporangiaceae</taxon>
        <taxon>Nonomuraea</taxon>
    </lineage>
</organism>
<dbReference type="InterPro" id="IPR050204">
    <property type="entry name" value="AraC_XylS_family_regulators"/>
</dbReference>
<evidence type="ECO:0000256" key="3">
    <source>
        <dbReference type="ARBA" id="ARBA00023163"/>
    </source>
</evidence>
<dbReference type="InterPro" id="IPR035418">
    <property type="entry name" value="AraC-bd_2"/>
</dbReference>
<dbReference type="RefSeq" id="WP_111182511.1">
    <property type="nucleotide sequence ID" value="NZ_POUD01000166.1"/>
</dbReference>
<dbReference type="OrthoDB" id="5464689at2"/>
<evidence type="ECO:0000259" key="4">
    <source>
        <dbReference type="PROSITE" id="PS01124"/>
    </source>
</evidence>
<evidence type="ECO:0000313" key="5">
    <source>
        <dbReference type="EMBL" id="PZG13117.1"/>
    </source>
</evidence>
<dbReference type="AlphaFoldDB" id="A0A2W2EUQ4"/>
<evidence type="ECO:0000256" key="1">
    <source>
        <dbReference type="ARBA" id="ARBA00023015"/>
    </source>
</evidence>
<dbReference type="GO" id="GO:0043565">
    <property type="term" value="F:sequence-specific DNA binding"/>
    <property type="evidence" value="ECO:0007669"/>
    <property type="project" value="InterPro"/>
</dbReference>
<dbReference type="Gene3D" id="1.10.10.60">
    <property type="entry name" value="Homeodomain-like"/>
    <property type="match status" value="1"/>
</dbReference>
<evidence type="ECO:0000256" key="2">
    <source>
        <dbReference type="ARBA" id="ARBA00023125"/>
    </source>
</evidence>
<dbReference type="SMART" id="SM00342">
    <property type="entry name" value="HTH_ARAC"/>
    <property type="match status" value="1"/>
</dbReference>
<dbReference type="Pfam" id="PF14525">
    <property type="entry name" value="AraC_binding_2"/>
    <property type="match status" value="1"/>
</dbReference>
<evidence type="ECO:0000313" key="6">
    <source>
        <dbReference type="Proteomes" id="UP000249304"/>
    </source>
</evidence>
<dbReference type="GO" id="GO:0003700">
    <property type="term" value="F:DNA-binding transcription factor activity"/>
    <property type="evidence" value="ECO:0007669"/>
    <property type="project" value="InterPro"/>
</dbReference>
<keyword evidence="1" id="KW-0805">Transcription regulation</keyword>
<keyword evidence="2" id="KW-0238">DNA-binding</keyword>
<accession>A0A2W2EUQ4</accession>
<dbReference type="PROSITE" id="PS01124">
    <property type="entry name" value="HTH_ARAC_FAMILY_2"/>
    <property type="match status" value="1"/>
</dbReference>
<gene>
    <name evidence="5" type="ORF">C1J01_30895</name>
</gene>
<protein>
    <submittedName>
        <fullName evidence="5">AraC family transcriptional regulator</fullName>
    </submittedName>
</protein>
<comment type="caution">
    <text evidence="5">The sequence shown here is derived from an EMBL/GenBank/DDBJ whole genome shotgun (WGS) entry which is preliminary data.</text>
</comment>
<dbReference type="InterPro" id="IPR018062">
    <property type="entry name" value="HTH_AraC-typ_CS"/>
</dbReference>
<feature type="domain" description="HTH araC/xylS-type" evidence="4">
    <location>
        <begin position="218"/>
        <end position="319"/>
    </location>
</feature>
<dbReference type="SUPFAM" id="SSF46689">
    <property type="entry name" value="Homeodomain-like"/>
    <property type="match status" value="1"/>
</dbReference>
<proteinExistence type="predicted"/>